<keyword evidence="4" id="KW-0249">Electron transport</keyword>
<keyword evidence="2 6" id="KW-0349">Heme</keyword>
<dbReference type="GO" id="GO:0009055">
    <property type="term" value="F:electron transfer activity"/>
    <property type="evidence" value="ECO:0007669"/>
    <property type="project" value="InterPro"/>
</dbReference>
<keyword evidence="1" id="KW-0813">Transport</keyword>
<evidence type="ECO:0000259" key="8">
    <source>
        <dbReference type="PROSITE" id="PS51007"/>
    </source>
</evidence>
<keyword evidence="7" id="KW-1133">Transmembrane helix</keyword>
<dbReference type="AlphaFoldDB" id="A0A918KKK3"/>
<dbReference type="GO" id="GO:0046872">
    <property type="term" value="F:metal ion binding"/>
    <property type="evidence" value="ECO:0007669"/>
    <property type="project" value="UniProtKB-KW"/>
</dbReference>
<dbReference type="InterPro" id="IPR009056">
    <property type="entry name" value="Cyt_c-like_dom"/>
</dbReference>
<evidence type="ECO:0000256" key="5">
    <source>
        <dbReference type="ARBA" id="ARBA00023004"/>
    </source>
</evidence>
<dbReference type="InterPro" id="IPR036909">
    <property type="entry name" value="Cyt_c-like_dom_sf"/>
</dbReference>
<reference evidence="9 10" key="1">
    <citation type="journal article" date="2014" name="Int. J. Syst. Evol. Microbiol.">
        <title>Complete genome sequence of Corynebacterium casei LMG S-19264T (=DSM 44701T), isolated from a smear-ripened cheese.</title>
        <authorList>
            <consortium name="US DOE Joint Genome Institute (JGI-PGF)"/>
            <person name="Walter F."/>
            <person name="Albersmeier A."/>
            <person name="Kalinowski J."/>
            <person name="Ruckert C."/>
        </authorList>
    </citation>
    <scope>NUCLEOTIDE SEQUENCE [LARGE SCALE GENOMIC DNA]</scope>
    <source>
        <strain evidence="9 10">KCTC 23968</strain>
    </source>
</reference>
<dbReference type="Pfam" id="PF00034">
    <property type="entry name" value="Cytochrom_C"/>
    <property type="match status" value="1"/>
</dbReference>
<keyword evidence="7" id="KW-0812">Transmembrane</keyword>
<dbReference type="PROSITE" id="PS51007">
    <property type="entry name" value="CYTC"/>
    <property type="match status" value="1"/>
</dbReference>
<name>A0A918KKK3_9PROT</name>
<evidence type="ECO:0000313" key="10">
    <source>
        <dbReference type="Proteomes" id="UP000600865"/>
    </source>
</evidence>
<dbReference type="InterPro" id="IPR002327">
    <property type="entry name" value="Cyt_c_1A/1B"/>
</dbReference>
<feature type="transmembrane region" description="Helical" evidence="7">
    <location>
        <begin position="6"/>
        <end position="24"/>
    </location>
</feature>
<dbReference type="RefSeq" id="WP_189583292.1">
    <property type="nucleotide sequence ID" value="NZ_BMYV01000001.1"/>
</dbReference>
<evidence type="ECO:0000256" key="2">
    <source>
        <dbReference type="ARBA" id="ARBA00022617"/>
    </source>
</evidence>
<evidence type="ECO:0000256" key="3">
    <source>
        <dbReference type="ARBA" id="ARBA00022723"/>
    </source>
</evidence>
<evidence type="ECO:0000256" key="7">
    <source>
        <dbReference type="SAM" id="Phobius"/>
    </source>
</evidence>
<dbReference type="SUPFAM" id="SSF46626">
    <property type="entry name" value="Cytochrome c"/>
    <property type="match status" value="1"/>
</dbReference>
<protein>
    <recommendedName>
        <fullName evidence="8">Cytochrome c domain-containing protein</fullName>
    </recommendedName>
</protein>
<keyword evidence="7" id="KW-0472">Membrane</keyword>
<keyword evidence="10" id="KW-1185">Reference proteome</keyword>
<evidence type="ECO:0000256" key="1">
    <source>
        <dbReference type="ARBA" id="ARBA00022448"/>
    </source>
</evidence>
<proteinExistence type="predicted"/>
<keyword evidence="5 6" id="KW-0408">Iron</keyword>
<dbReference type="PANTHER" id="PTHR11961">
    <property type="entry name" value="CYTOCHROME C"/>
    <property type="match status" value="1"/>
</dbReference>
<dbReference type="Proteomes" id="UP000600865">
    <property type="component" value="Unassembled WGS sequence"/>
</dbReference>
<comment type="caution">
    <text evidence="9">The sequence shown here is derived from an EMBL/GenBank/DDBJ whole genome shotgun (WGS) entry which is preliminary data.</text>
</comment>
<feature type="domain" description="Cytochrome c" evidence="8">
    <location>
        <begin position="67"/>
        <end position="167"/>
    </location>
</feature>
<dbReference type="EMBL" id="BMYV01000001">
    <property type="protein sequence ID" value="GGX65122.1"/>
    <property type="molecule type" value="Genomic_DNA"/>
</dbReference>
<evidence type="ECO:0000256" key="6">
    <source>
        <dbReference type="PROSITE-ProRule" id="PRU00433"/>
    </source>
</evidence>
<dbReference type="PRINTS" id="PR00604">
    <property type="entry name" value="CYTCHRMECIAB"/>
</dbReference>
<gene>
    <name evidence="9" type="ORF">GCM10011309_14230</name>
</gene>
<organism evidence="9 10">
    <name type="scientific">Litorimonas cladophorae</name>
    <dbReference type="NCBI Taxonomy" id="1220491"/>
    <lineage>
        <taxon>Bacteria</taxon>
        <taxon>Pseudomonadati</taxon>
        <taxon>Pseudomonadota</taxon>
        <taxon>Alphaproteobacteria</taxon>
        <taxon>Maricaulales</taxon>
        <taxon>Robiginitomaculaceae</taxon>
    </lineage>
</organism>
<accession>A0A918KKK3</accession>
<dbReference type="Gene3D" id="1.10.760.10">
    <property type="entry name" value="Cytochrome c-like domain"/>
    <property type="match status" value="1"/>
</dbReference>
<sequence>MDDLGFNKIAGAVLATGLGMMILMKLPGVVIGGHDEVIAYKVGALPEAAAEDAAPLPFPQADWVAAMDATQGAKVFKKCKSCHNADEGGANGTGPALWGVVGADKAAHPGYSFSAALSGQDGIWNYESLDAFLKKPSDYAKGTKMNFVGLKKDADRAAVIEYLRLAAPSPLPRPEPAFAAAQEEVVVEDVSEDMATPETTETPTE</sequence>
<keyword evidence="3 6" id="KW-0479">Metal-binding</keyword>
<evidence type="ECO:0000313" key="9">
    <source>
        <dbReference type="EMBL" id="GGX65122.1"/>
    </source>
</evidence>
<evidence type="ECO:0000256" key="4">
    <source>
        <dbReference type="ARBA" id="ARBA00022982"/>
    </source>
</evidence>
<dbReference type="GO" id="GO:0020037">
    <property type="term" value="F:heme binding"/>
    <property type="evidence" value="ECO:0007669"/>
    <property type="project" value="InterPro"/>
</dbReference>